<gene>
    <name evidence="2" type="ORF">ASZ90_009001</name>
</gene>
<reference evidence="2" key="1">
    <citation type="journal article" date="2015" name="Proc. Natl. Acad. Sci. U.S.A.">
        <title>Networks of energetic and metabolic interactions define dynamics in microbial communities.</title>
        <authorList>
            <person name="Embree M."/>
            <person name="Liu J.K."/>
            <person name="Al-Bassam M.M."/>
            <person name="Zengler K."/>
        </authorList>
    </citation>
    <scope>NUCLEOTIDE SEQUENCE</scope>
</reference>
<comment type="caution">
    <text evidence="2">The sequence shown here is derived from an EMBL/GenBank/DDBJ whole genome shotgun (WGS) entry which is preliminary data.</text>
</comment>
<dbReference type="EMBL" id="LNQE01001083">
    <property type="protein sequence ID" value="KUG21243.1"/>
    <property type="molecule type" value="Genomic_DNA"/>
</dbReference>
<proteinExistence type="predicted"/>
<sequence length="85" mass="9361">MQRDGLYLFSPAGNSEHPAGTGDPWRRPADPPQAYRCTRSTGRHPTRAAAFLFIAPGKKYLLAGRDPGPNREVFNRSLTNIPALI</sequence>
<feature type="region of interest" description="Disordered" evidence="1">
    <location>
        <begin position="1"/>
        <end position="42"/>
    </location>
</feature>
<name>A0A0W8FK34_9ZZZZ</name>
<organism evidence="2">
    <name type="scientific">hydrocarbon metagenome</name>
    <dbReference type="NCBI Taxonomy" id="938273"/>
    <lineage>
        <taxon>unclassified sequences</taxon>
        <taxon>metagenomes</taxon>
        <taxon>ecological metagenomes</taxon>
    </lineage>
</organism>
<protein>
    <submittedName>
        <fullName evidence="2">Uncharacterized protein</fullName>
    </submittedName>
</protein>
<evidence type="ECO:0000313" key="2">
    <source>
        <dbReference type="EMBL" id="KUG21243.1"/>
    </source>
</evidence>
<evidence type="ECO:0000256" key="1">
    <source>
        <dbReference type="SAM" id="MobiDB-lite"/>
    </source>
</evidence>
<accession>A0A0W8FK34</accession>
<dbReference type="AlphaFoldDB" id="A0A0W8FK34"/>